<gene>
    <name evidence="8 17" type="primary">hemA</name>
    <name evidence="17" type="ORF">COCCU_01950</name>
</gene>
<comment type="catalytic activity">
    <reaction evidence="7 8 13">
        <text>(S)-4-amino-5-oxopentanoate + tRNA(Glu) + NADP(+) = L-glutamyl-tRNA(Glu) + NADPH + H(+)</text>
        <dbReference type="Rhea" id="RHEA:12344"/>
        <dbReference type="Rhea" id="RHEA-COMP:9663"/>
        <dbReference type="Rhea" id="RHEA-COMP:9680"/>
        <dbReference type="ChEBI" id="CHEBI:15378"/>
        <dbReference type="ChEBI" id="CHEBI:57501"/>
        <dbReference type="ChEBI" id="CHEBI:57783"/>
        <dbReference type="ChEBI" id="CHEBI:58349"/>
        <dbReference type="ChEBI" id="CHEBI:78442"/>
        <dbReference type="ChEBI" id="CHEBI:78520"/>
        <dbReference type="EC" id="1.2.1.70"/>
    </reaction>
</comment>
<organism evidence="17 18">
    <name type="scientific">Corynebacterium occultum</name>
    <dbReference type="NCBI Taxonomy" id="2675219"/>
    <lineage>
        <taxon>Bacteria</taxon>
        <taxon>Bacillati</taxon>
        <taxon>Actinomycetota</taxon>
        <taxon>Actinomycetes</taxon>
        <taxon>Mycobacteriales</taxon>
        <taxon>Corynebacteriaceae</taxon>
        <taxon>Corynebacterium</taxon>
    </lineage>
</organism>
<dbReference type="SUPFAM" id="SSF69075">
    <property type="entry name" value="Glutamyl tRNA-reductase dimerization domain"/>
    <property type="match status" value="1"/>
</dbReference>
<evidence type="ECO:0000256" key="12">
    <source>
        <dbReference type="PIRSR" id="PIRSR000445-4"/>
    </source>
</evidence>
<comment type="subunit">
    <text evidence="8">Homodimer.</text>
</comment>
<dbReference type="Pfam" id="PF05201">
    <property type="entry name" value="GlutR_N"/>
    <property type="match status" value="1"/>
</dbReference>
<comment type="function">
    <text evidence="8">Catalyzes the NADPH-dependent reduction of glutamyl-tRNA(Glu) to glutamate 1-semialdehyde (GSA).</text>
</comment>
<dbReference type="SUPFAM" id="SSF69742">
    <property type="entry name" value="Glutamyl tRNA-reductase catalytic, N-terminal domain"/>
    <property type="match status" value="1"/>
</dbReference>
<evidence type="ECO:0000256" key="10">
    <source>
        <dbReference type="PIRSR" id="PIRSR000445-2"/>
    </source>
</evidence>
<dbReference type="PIRSF" id="PIRSF000445">
    <property type="entry name" value="4pyrrol_synth_GluRdtase"/>
    <property type="match status" value="1"/>
</dbReference>
<evidence type="ECO:0000256" key="4">
    <source>
        <dbReference type="ARBA" id="ARBA00022857"/>
    </source>
</evidence>
<reference evidence="17 18" key="1">
    <citation type="submission" date="2019-11" db="EMBL/GenBank/DDBJ databases">
        <title>Complete genome sequence of Corynebacterium kalinowskii 1959, a novel Corynebacterium species isolated from soil of a small paddock in Vilsendorf, Germany.</title>
        <authorList>
            <person name="Schaffert L."/>
            <person name="Ruwe M."/>
            <person name="Milse J."/>
            <person name="Hanuschka K."/>
            <person name="Ortseifen V."/>
            <person name="Droste J."/>
            <person name="Brandt D."/>
            <person name="Schlueter L."/>
            <person name="Kutter Y."/>
            <person name="Vinke S."/>
            <person name="Viehoefer P."/>
            <person name="Jacob L."/>
            <person name="Luebke N.-C."/>
            <person name="Schulte-Berndt E."/>
            <person name="Hain C."/>
            <person name="Linder M."/>
            <person name="Schmidt P."/>
            <person name="Wollenschlaeger L."/>
            <person name="Luttermann T."/>
            <person name="Thieme E."/>
            <person name="Hassa J."/>
            <person name="Haak M."/>
            <person name="Wittchen M."/>
            <person name="Mentz A."/>
            <person name="Persicke M."/>
            <person name="Busche T."/>
            <person name="Ruckert C."/>
        </authorList>
    </citation>
    <scope>NUCLEOTIDE SEQUENCE [LARGE SCALE GENOMIC DNA]</scope>
    <source>
        <strain evidence="17 18">2039</strain>
    </source>
</reference>
<dbReference type="Gene3D" id="3.30.460.30">
    <property type="entry name" value="Glutamyl-tRNA reductase, N-terminal domain"/>
    <property type="match status" value="1"/>
</dbReference>
<dbReference type="KEGG" id="cok:COCCU_01950"/>
<evidence type="ECO:0000256" key="5">
    <source>
        <dbReference type="ARBA" id="ARBA00023002"/>
    </source>
</evidence>
<dbReference type="Proteomes" id="UP000424462">
    <property type="component" value="Chromosome"/>
</dbReference>
<feature type="binding site" evidence="8 10">
    <location>
        <begin position="137"/>
        <end position="139"/>
    </location>
    <ligand>
        <name>substrate</name>
    </ligand>
</feature>
<dbReference type="CDD" id="cd05213">
    <property type="entry name" value="NAD_bind_Glutamyl_tRNA_reduct"/>
    <property type="match status" value="1"/>
</dbReference>
<keyword evidence="6 8" id="KW-0627">Porphyrin biosynthesis</keyword>
<feature type="active site" description="Nucleophile" evidence="8 9">
    <location>
        <position position="73"/>
    </location>
</feature>
<evidence type="ECO:0000313" key="18">
    <source>
        <dbReference type="Proteomes" id="UP000424462"/>
    </source>
</evidence>
<evidence type="ECO:0000256" key="2">
    <source>
        <dbReference type="ARBA" id="ARBA00005916"/>
    </source>
</evidence>
<evidence type="ECO:0000259" key="15">
    <source>
        <dbReference type="Pfam" id="PF01488"/>
    </source>
</evidence>
<dbReference type="AlphaFoldDB" id="A0A6B8VTG8"/>
<dbReference type="Pfam" id="PF00745">
    <property type="entry name" value="GlutR_dimer"/>
    <property type="match status" value="1"/>
</dbReference>
<dbReference type="NCBIfam" id="TIGR01035">
    <property type="entry name" value="hemA"/>
    <property type="match status" value="1"/>
</dbReference>
<dbReference type="PROSITE" id="PS00747">
    <property type="entry name" value="GLUTR"/>
    <property type="match status" value="1"/>
</dbReference>
<dbReference type="PANTHER" id="PTHR43013:SF1">
    <property type="entry name" value="GLUTAMYL-TRNA REDUCTASE"/>
    <property type="match status" value="1"/>
</dbReference>
<feature type="binding site" evidence="8 11">
    <location>
        <begin position="218"/>
        <end position="223"/>
    </location>
    <ligand>
        <name>NADP(+)</name>
        <dbReference type="ChEBI" id="CHEBI:58349"/>
    </ligand>
</feature>
<proteinExistence type="inferred from homology"/>
<feature type="binding site" evidence="8 10">
    <location>
        <position position="132"/>
    </location>
    <ligand>
        <name>substrate</name>
    </ligand>
</feature>
<dbReference type="SUPFAM" id="SSF51735">
    <property type="entry name" value="NAD(P)-binding Rossmann-fold domains"/>
    <property type="match status" value="1"/>
</dbReference>
<dbReference type="HAMAP" id="MF_00087">
    <property type="entry name" value="Glu_tRNA_reductase"/>
    <property type="match status" value="1"/>
</dbReference>
<dbReference type="FunFam" id="3.30.460.30:FF:000001">
    <property type="entry name" value="Glutamyl-tRNA reductase"/>
    <property type="match status" value="1"/>
</dbReference>
<evidence type="ECO:0000256" key="1">
    <source>
        <dbReference type="ARBA" id="ARBA00005059"/>
    </source>
</evidence>
<evidence type="ECO:0000259" key="14">
    <source>
        <dbReference type="Pfam" id="PF00745"/>
    </source>
</evidence>
<comment type="domain">
    <text evidence="8">Possesses an unusual extended V-shaped dimeric structure with each monomer consisting of three distinct domains arranged along a curved 'spinal' alpha-helix. The N-terminal catalytic domain specifically recognizes the glutamate moiety of the substrate. The second domain is the NADPH-binding domain, and the third C-terminal domain is responsible for dimerization.</text>
</comment>
<evidence type="ECO:0000256" key="9">
    <source>
        <dbReference type="PIRSR" id="PIRSR000445-1"/>
    </source>
</evidence>
<dbReference type="EC" id="1.2.1.70" evidence="3 8"/>
<dbReference type="InterPro" id="IPR015895">
    <property type="entry name" value="4pyrrol_synth_GluRdtase_N"/>
</dbReference>
<dbReference type="NCBIfam" id="NF000744">
    <property type="entry name" value="PRK00045.1-3"/>
    <property type="match status" value="1"/>
</dbReference>
<sequence length="478" mass="51670">MRYRVRENPGDNCQSQLKAVNFSVSVLVVGMSHRSAPVALLERLSMDEQVRSGTTSDLLGRNSLSEAMIISTCNRLEVYTVTNSFHTGVKDVVEVLHDISGVDIETLRGYLYVRYADAAAEHMMVVASGLDSMVVGEQQIIGQVRTAYQEASGQGTVGPALHQLAQSALHTGKRVHSETNIDDAGASMVSFALDEALENLHIPSGDNALAGRSALVLGAGAMASLAATHLGRLGVEKLIISNRTRSRAERLAEHAREAGVAAEVVDFENRSSVLDRVAIAVSATGAGSFTISAENLPENRRPDLTLIDLSMPRDINDDTATVPGVHLVNIERLHQTREQRMRDSGGEDGKTDALSIVHEELESYTSAQRVRDVAPAVSALRKHAAEVVDAELDRLQGRTRSMDESDFEEVTRTVRRVVDKLLHQPTVRVKELAAQSGVVSYESALQELFGLKQAEPSRSAAVDLNELPEADIVALGTE</sequence>
<dbReference type="InterPro" id="IPR000343">
    <property type="entry name" value="4pyrrol_synth_GluRdtase"/>
</dbReference>
<feature type="domain" description="Glutamyl-tRNA reductase N-terminal" evidence="16">
    <location>
        <begin position="29"/>
        <end position="179"/>
    </location>
</feature>
<dbReference type="InterPro" id="IPR036291">
    <property type="entry name" value="NAD(P)-bd_dom_sf"/>
</dbReference>
<dbReference type="InterPro" id="IPR036343">
    <property type="entry name" value="GluRdtase_N_sf"/>
</dbReference>
<evidence type="ECO:0000259" key="16">
    <source>
        <dbReference type="Pfam" id="PF05201"/>
    </source>
</evidence>
<dbReference type="Pfam" id="PF01488">
    <property type="entry name" value="Shikimate_DH"/>
    <property type="match status" value="1"/>
</dbReference>
<dbReference type="GO" id="GO:0050661">
    <property type="term" value="F:NADP binding"/>
    <property type="evidence" value="ECO:0007669"/>
    <property type="project" value="InterPro"/>
</dbReference>
<keyword evidence="5 8" id="KW-0560">Oxidoreductase</keyword>
<dbReference type="GO" id="GO:0019353">
    <property type="term" value="P:protoporphyrinogen IX biosynthetic process from glutamate"/>
    <property type="evidence" value="ECO:0007669"/>
    <property type="project" value="TreeGrafter"/>
</dbReference>
<evidence type="ECO:0000256" key="3">
    <source>
        <dbReference type="ARBA" id="ARBA00012970"/>
    </source>
</evidence>
<feature type="binding site" evidence="8 10">
    <location>
        <begin position="72"/>
        <end position="75"/>
    </location>
    <ligand>
        <name>substrate</name>
    </ligand>
</feature>
<name>A0A6B8VTG8_9CORY</name>
<dbReference type="InterPro" id="IPR018214">
    <property type="entry name" value="GluRdtase_CS"/>
</dbReference>
<dbReference type="InterPro" id="IPR006151">
    <property type="entry name" value="Shikm_DH/Glu-tRNA_Rdtase"/>
</dbReference>
<accession>A0A6B8VTG8</accession>
<dbReference type="Gene3D" id="3.40.50.720">
    <property type="entry name" value="NAD(P)-binding Rossmann-like Domain"/>
    <property type="match status" value="1"/>
</dbReference>
<dbReference type="PANTHER" id="PTHR43013">
    <property type="entry name" value="GLUTAMYL-TRNA REDUCTASE"/>
    <property type="match status" value="1"/>
</dbReference>
<dbReference type="GO" id="GO:0008883">
    <property type="term" value="F:glutamyl-tRNA reductase activity"/>
    <property type="evidence" value="ECO:0007669"/>
    <property type="project" value="UniProtKB-UniRule"/>
</dbReference>
<feature type="domain" description="Quinate/shikimate 5-dehydrogenase/glutamyl-tRNA reductase" evidence="15">
    <location>
        <begin position="208"/>
        <end position="335"/>
    </location>
</feature>
<dbReference type="InterPro" id="IPR036453">
    <property type="entry name" value="GluRdtase_dimer_dom_sf"/>
</dbReference>
<evidence type="ECO:0000313" key="17">
    <source>
        <dbReference type="EMBL" id="QGU06349.1"/>
    </source>
</evidence>
<comment type="pathway">
    <text evidence="1 8 13">Porphyrin-containing compound metabolism; protoporphyrin-IX biosynthesis; 5-aminolevulinate from L-glutamyl-tRNA(Glu): step 1/2.</text>
</comment>
<feature type="site" description="Important for activity" evidence="8 12">
    <location>
        <position position="122"/>
    </location>
</feature>
<protein>
    <recommendedName>
        <fullName evidence="3 8">Glutamyl-tRNA reductase</fullName>
        <shortName evidence="8">GluTR</shortName>
        <ecNumber evidence="3 8">1.2.1.70</ecNumber>
    </recommendedName>
</protein>
<comment type="miscellaneous">
    <text evidence="8">During catalysis, the active site Cys acts as a nucleophile attacking the alpha-carbonyl group of tRNA-bound glutamate with the formation of a thioester intermediate between enzyme and glutamate, and the concomitant release of tRNA(Glu). The thioester intermediate is finally reduced by direct hydride transfer from NADPH, to form the product GSA.</text>
</comment>
<evidence type="ECO:0000256" key="7">
    <source>
        <dbReference type="ARBA" id="ARBA00047464"/>
    </source>
</evidence>
<dbReference type="UniPathway" id="UPA00251">
    <property type="reaction ID" value="UER00316"/>
</dbReference>
<dbReference type="EMBL" id="CP046455">
    <property type="protein sequence ID" value="QGU06349.1"/>
    <property type="molecule type" value="Genomic_DNA"/>
</dbReference>
<comment type="similarity">
    <text evidence="2 8 13">Belongs to the glutamyl-tRNA reductase family.</text>
</comment>
<feature type="binding site" evidence="8 10">
    <location>
        <position position="143"/>
    </location>
    <ligand>
        <name>substrate</name>
    </ligand>
</feature>
<feature type="domain" description="Tetrapyrrole biosynthesis glutamyl-tRNA reductase dimerisation" evidence="14">
    <location>
        <begin position="353"/>
        <end position="451"/>
    </location>
</feature>
<evidence type="ECO:0000256" key="6">
    <source>
        <dbReference type="ARBA" id="ARBA00023244"/>
    </source>
</evidence>
<evidence type="ECO:0000256" key="13">
    <source>
        <dbReference type="RuleBase" id="RU000584"/>
    </source>
</evidence>
<evidence type="ECO:0000256" key="8">
    <source>
        <dbReference type="HAMAP-Rule" id="MF_00087"/>
    </source>
</evidence>
<keyword evidence="18" id="KW-1185">Reference proteome</keyword>
<dbReference type="InterPro" id="IPR015896">
    <property type="entry name" value="4pyrrol_synth_GluRdtase_dimer"/>
</dbReference>
<keyword evidence="4 8" id="KW-0521">NADP</keyword>
<evidence type="ECO:0000256" key="11">
    <source>
        <dbReference type="PIRSR" id="PIRSR000445-3"/>
    </source>
</evidence>